<dbReference type="InterPro" id="IPR008279">
    <property type="entry name" value="PEP-util_enz_mobile_dom"/>
</dbReference>
<organism evidence="24 25">
    <name type="scientific">Thioflexithrix psekupsensis</name>
    <dbReference type="NCBI Taxonomy" id="1570016"/>
    <lineage>
        <taxon>Bacteria</taxon>
        <taxon>Pseudomonadati</taxon>
        <taxon>Pseudomonadota</taxon>
        <taxon>Gammaproteobacteria</taxon>
        <taxon>Thiotrichales</taxon>
        <taxon>Thioflexithrix</taxon>
    </lineage>
</organism>
<feature type="binding site" evidence="19">
    <location>
        <position position="473"/>
    </location>
    <ligand>
        <name>phosphoenolpyruvate</name>
        <dbReference type="ChEBI" id="CHEBI:58702"/>
    </ligand>
</feature>
<feature type="domain" description="PEP-utilising enzyme C-terminal" evidence="22">
    <location>
        <begin position="258"/>
        <end position="549"/>
    </location>
</feature>
<dbReference type="OrthoDB" id="9765468at2"/>
<dbReference type="InterPro" id="IPR006318">
    <property type="entry name" value="PTS_EI-like"/>
</dbReference>
<evidence type="ECO:0000256" key="8">
    <source>
        <dbReference type="ARBA" id="ARBA00022448"/>
    </source>
</evidence>
<evidence type="ECO:0000256" key="7">
    <source>
        <dbReference type="ARBA" id="ARBA00016544"/>
    </source>
</evidence>
<comment type="catalytic activity">
    <reaction evidence="1 17">
        <text>L-histidyl-[protein] + phosphoenolpyruvate = N(pros)-phospho-L-histidyl-[protein] + pyruvate</text>
        <dbReference type="Rhea" id="RHEA:23880"/>
        <dbReference type="Rhea" id="RHEA-COMP:9745"/>
        <dbReference type="Rhea" id="RHEA-COMP:9746"/>
        <dbReference type="ChEBI" id="CHEBI:15361"/>
        <dbReference type="ChEBI" id="CHEBI:29979"/>
        <dbReference type="ChEBI" id="CHEBI:58702"/>
        <dbReference type="ChEBI" id="CHEBI:64837"/>
        <dbReference type="EC" id="2.7.3.9"/>
    </reaction>
</comment>
<dbReference type="SUPFAM" id="SSF47831">
    <property type="entry name" value="Enzyme I of the PEP:sugar phosphotransferase system HPr-binding (sub)domain"/>
    <property type="match status" value="1"/>
</dbReference>
<keyword evidence="12 17" id="KW-0598">Phosphotransferase system</keyword>
<dbReference type="PRINTS" id="PR01736">
    <property type="entry name" value="PHPHTRNFRASE"/>
</dbReference>
<dbReference type="EMBL" id="MSLT01000012">
    <property type="protein sequence ID" value="OUD14228.1"/>
    <property type="molecule type" value="Genomic_DNA"/>
</dbReference>
<evidence type="ECO:0000256" key="10">
    <source>
        <dbReference type="ARBA" id="ARBA00022597"/>
    </source>
</evidence>
<dbReference type="AlphaFoldDB" id="A0A251X842"/>
<dbReference type="InterPro" id="IPR036618">
    <property type="entry name" value="PtsI_HPr-bd_sf"/>
</dbReference>
<feature type="active site" description="Tele-phosphohistidine intermediate" evidence="18">
    <location>
        <position position="196"/>
    </location>
</feature>
<dbReference type="SUPFAM" id="SSF51621">
    <property type="entry name" value="Phosphoenolpyruvate/pyruvate domain"/>
    <property type="match status" value="1"/>
</dbReference>
<feature type="active site" description="Proton donor" evidence="18">
    <location>
        <position position="510"/>
    </location>
</feature>
<evidence type="ECO:0000256" key="14">
    <source>
        <dbReference type="ARBA" id="ARBA00022777"/>
    </source>
</evidence>
<dbReference type="InterPro" id="IPR040442">
    <property type="entry name" value="Pyrv_kinase-like_dom_sf"/>
</dbReference>
<dbReference type="GO" id="GO:0016301">
    <property type="term" value="F:kinase activity"/>
    <property type="evidence" value="ECO:0007669"/>
    <property type="project" value="UniProtKB-KW"/>
</dbReference>
<keyword evidence="9 17" id="KW-0963">Cytoplasm</keyword>
<dbReference type="InterPro" id="IPR018274">
    <property type="entry name" value="PEP_util_AS"/>
</dbReference>
<evidence type="ECO:0000259" key="22">
    <source>
        <dbReference type="Pfam" id="PF02896"/>
    </source>
</evidence>
<evidence type="ECO:0000256" key="20">
    <source>
        <dbReference type="PIRSR" id="PIRSR000732-3"/>
    </source>
</evidence>
<dbReference type="RefSeq" id="WP_086488009.1">
    <property type="nucleotide sequence ID" value="NZ_MSLT01000012.1"/>
</dbReference>
<feature type="binding site" evidence="20">
    <location>
        <position position="463"/>
    </location>
    <ligand>
        <name>Mg(2+)</name>
        <dbReference type="ChEBI" id="CHEBI:18420"/>
    </ligand>
</feature>
<comment type="caution">
    <text evidence="24">The sequence shown here is derived from an EMBL/GenBank/DDBJ whole genome shotgun (WGS) entry which is preliminary data.</text>
</comment>
<keyword evidence="11 17" id="KW-0808">Transferase</keyword>
<evidence type="ECO:0000256" key="5">
    <source>
        <dbReference type="ARBA" id="ARBA00007837"/>
    </source>
</evidence>
<dbReference type="InterPro" id="IPR015813">
    <property type="entry name" value="Pyrv/PenolPyrv_kinase-like_dom"/>
</dbReference>
<keyword evidence="13 17" id="KW-0479">Metal-binding</keyword>
<evidence type="ECO:0000313" key="24">
    <source>
        <dbReference type="EMBL" id="OUD14228.1"/>
    </source>
</evidence>
<dbReference type="Proteomes" id="UP000194798">
    <property type="component" value="Unassembled WGS sequence"/>
</dbReference>
<evidence type="ECO:0000259" key="21">
    <source>
        <dbReference type="Pfam" id="PF00391"/>
    </source>
</evidence>
<dbReference type="Pfam" id="PF02896">
    <property type="entry name" value="PEP-utilizers_C"/>
    <property type="match status" value="1"/>
</dbReference>
<feature type="binding site" evidence="20">
    <location>
        <position position="439"/>
    </location>
    <ligand>
        <name>Mg(2+)</name>
        <dbReference type="ChEBI" id="CHEBI:18420"/>
    </ligand>
</feature>
<evidence type="ECO:0000256" key="18">
    <source>
        <dbReference type="PIRSR" id="PIRSR000732-1"/>
    </source>
</evidence>
<evidence type="ECO:0000256" key="1">
    <source>
        <dbReference type="ARBA" id="ARBA00000683"/>
    </source>
</evidence>
<dbReference type="NCBIfam" id="TIGR01417">
    <property type="entry name" value="PTS_I_fam"/>
    <property type="match status" value="1"/>
</dbReference>
<comment type="similarity">
    <text evidence="5 17">Belongs to the PEP-utilizing enzyme family.</text>
</comment>
<dbReference type="GO" id="GO:0046872">
    <property type="term" value="F:metal ion binding"/>
    <property type="evidence" value="ECO:0007669"/>
    <property type="project" value="UniProtKB-KW"/>
</dbReference>
<evidence type="ECO:0000256" key="9">
    <source>
        <dbReference type="ARBA" id="ARBA00022490"/>
    </source>
</evidence>
<evidence type="ECO:0000256" key="2">
    <source>
        <dbReference type="ARBA" id="ARBA00001946"/>
    </source>
</evidence>
<dbReference type="InterPro" id="IPR008731">
    <property type="entry name" value="PTS_EIN"/>
</dbReference>
<comment type="function">
    <text evidence="3 17">General (non sugar-specific) component of the phosphoenolpyruvate-dependent sugar phosphotransferase system (sugar PTS). This major carbohydrate active-transport system catalyzes the phosphorylation of incoming sugar substrates concomitantly with their translocation across the cell membrane. Enzyme I transfers the phosphoryl group from phosphoenolpyruvate (PEP) to the phosphoryl carrier protein (HPr).</text>
</comment>
<evidence type="ECO:0000256" key="19">
    <source>
        <dbReference type="PIRSR" id="PIRSR000732-2"/>
    </source>
</evidence>
<keyword evidence="8 17" id="KW-0813">Transport</keyword>
<dbReference type="InterPro" id="IPR000121">
    <property type="entry name" value="PEP_util_C"/>
</dbReference>
<evidence type="ECO:0000256" key="13">
    <source>
        <dbReference type="ARBA" id="ARBA00022723"/>
    </source>
</evidence>
<dbReference type="Gene3D" id="3.20.20.60">
    <property type="entry name" value="Phosphoenolpyruvate-binding domains"/>
    <property type="match status" value="1"/>
</dbReference>
<name>A0A251X842_9GAMM</name>
<feature type="binding site" evidence="19">
    <location>
        <position position="339"/>
    </location>
    <ligand>
        <name>phosphoenolpyruvate</name>
        <dbReference type="ChEBI" id="CHEBI:58702"/>
    </ligand>
</feature>
<evidence type="ECO:0000256" key="16">
    <source>
        <dbReference type="ARBA" id="ARBA00033235"/>
    </source>
</evidence>
<evidence type="ECO:0000256" key="4">
    <source>
        <dbReference type="ARBA" id="ARBA00004496"/>
    </source>
</evidence>
<keyword evidence="14 17" id="KW-0418">Kinase</keyword>
<dbReference type="InterPro" id="IPR024692">
    <property type="entry name" value="PTS_EI"/>
</dbReference>
<reference evidence="24 25" key="1">
    <citation type="submission" date="2016-12" db="EMBL/GenBank/DDBJ databases">
        <title>Thioflexothrix psekupsii D3 genome sequencing and assembly.</title>
        <authorList>
            <person name="Fomenkov A."/>
            <person name="Vincze T."/>
            <person name="Grabovich M."/>
            <person name="Anton B.P."/>
            <person name="Dubinina G."/>
            <person name="Orlova M."/>
            <person name="Belousova E."/>
            <person name="Roberts R.J."/>
        </authorList>
    </citation>
    <scope>NUCLEOTIDE SEQUENCE [LARGE SCALE GENOMIC DNA]</scope>
    <source>
        <strain evidence="24">D3</strain>
    </source>
</reference>
<dbReference type="InterPro" id="IPR050499">
    <property type="entry name" value="PEP-utilizing_PTS_enzyme"/>
</dbReference>
<dbReference type="PANTHER" id="PTHR46244:SF3">
    <property type="entry name" value="PHOSPHOENOLPYRUVATE-PROTEIN PHOSPHOTRANSFERASE"/>
    <property type="match status" value="1"/>
</dbReference>
<dbReference type="PIRSF" id="PIRSF000732">
    <property type="entry name" value="PTS_enzyme_I"/>
    <property type="match status" value="1"/>
</dbReference>
<gene>
    <name evidence="24" type="ORF">TPSD3_07825</name>
</gene>
<dbReference type="PANTHER" id="PTHR46244">
    <property type="entry name" value="PHOSPHOENOLPYRUVATE-PROTEIN PHOSPHOTRANSFERASE"/>
    <property type="match status" value="1"/>
</dbReference>
<dbReference type="GO" id="GO:0005737">
    <property type="term" value="C:cytoplasm"/>
    <property type="evidence" value="ECO:0007669"/>
    <property type="project" value="UniProtKB-SubCell"/>
</dbReference>
<dbReference type="InterPro" id="IPR036637">
    <property type="entry name" value="Phosphohistidine_dom_sf"/>
</dbReference>
<dbReference type="PROSITE" id="PS00742">
    <property type="entry name" value="PEP_ENZYMES_2"/>
    <property type="match status" value="1"/>
</dbReference>
<dbReference type="EC" id="2.7.3.9" evidence="6 17"/>
<dbReference type="Pfam" id="PF05524">
    <property type="entry name" value="PEP-utilisers_N"/>
    <property type="match status" value="1"/>
</dbReference>
<evidence type="ECO:0000259" key="23">
    <source>
        <dbReference type="Pfam" id="PF05524"/>
    </source>
</evidence>
<evidence type="ECO:0000313" key="25">
    <source>
        <dbReference type="Proteomes" id="UP000194798"/>
    </source>
</evidence>
<feature type="binding site" evidence="19">
    <location>
        <position position="303"/>
    </location>
    <ligand>
        <name>phosphoenolpyruvate</name>
        <dbReference type="ChEBI" id="CHEBI:58702"/>
    </ligand>
</feature>
<evidence type="ECO:0000256" key="6">
    <source>
        <dbReference type="ARBA" id="ARBA00012232"/>
    </source>
</evidence>
<protein>
    <recommendedName>
        <fullName evidence="7 17">Phosphoenolpyruvate-protein phosphotransferase</fullName>
        <ecNumber evidence="6 17">2.7.3.9</ecNumber>
    </recommendedName>
    <alternativeName>
        <fullName evidence="16 17">Phosphotransferase system, enzyme I</fullName>
    </alternativeName>
</protein>
<keyword evidence="15 17" id="KW-0460">Magnesium</keyword>
<evidence type="ECO:0000256" key="15">
    <source>
        <dbReference type="ARBA" id="ARBA00022842"/>
    </source>
</evidence>
<sequence length="580" mass="65042">MSIALHGIGVSKGVAIGAVHIIDHVEIDVNEYTLSRQSLETEIIRFQEALDTAREQLTRIRTHVTESMRVDLTAFIDTHLMMLEDDLLTDAPVQIIRQRQCNAEWALKIQCDNLVKIFEEMEDPYLSARKQDVVHVVTRIQRILKGYETEPAHESLIESLADRIVVADDLSPADTVLMQHQGVLAFVTEFGGTTSHTAILARSLGIPAIVGLRRVRGLLRANDMLIVDGGHGVVIVDPDEATLSYYRQRQREEKRYRASLNKIKHSPTRTLDGVDIALQANIEFPEDMTAVKRVGCESVGLYRTEFLYMNRQQAPDEEEHLDAYVRVLQSLRGGPVTIRTLDLGADKQVDSRIHLSPSANPALGLRAIRLCLRDLQLFRPQLRAILRASAKGHVRLMVPMVSSPQEMIQVRNLIGEIRNELIQKKIPFDPQMPIGAMIEVPALAICVDLFTPYADFFSIGTNDLIQYSLAIDRVDNSVNYLYDPLHPAVLRLIKMSIDAANKAAKSVSMCGEMAGDQRYVRLLLGLGLRAFSVNPESFLEVKQTINHSEIKGLIRLANRMLKAKTNEEVTSLLEQINGTK</sequence>
<comment type="subcellular location">
    <subcellularLocation>
        <location evidence="4 17">Cytoplasm</location>
    </subcellularLocation>
</comment>
<evidence type="ECO:0000256" key="12">
    <source>
        <dbReference type="ARBA" id="ARBA00022683"/>
    </source>
</evidence>
<dbReference type="GO" id="GO:0009401">
    <property type="term" value="P:phosphoenolpyruvate-dependent sugar phosphotransferase system"/>
    <property type="evidence" value="ECO:0007669"/>
    <property type="project" value="UniProtKB-KW"/>
</dbReference>
<evidence type="ECO:0000256" key="17">
    <source>
        <dbReference type="PIRNR" id="PIRNR000732"/>
    </source>
</evidence>
<dbReference type="Gene3D" id="1.10.274.10">
    <property type="entry name" value="PtsI, HPr-binding domain"/>
    <property type="match status" value="1"/>
</dbReference>
<dbReference type="Gene3D" id="3.50.30.10">
    <property type="entry name" value="Phosphohistidine domain"/>
    <property type="match status" value="1"/>
</dbReference>
<dbReference type="InterPro" id="IPR023151">
    <property type="entry name" value="PEP_util_CS"/>
</dbReference>
<proteinExistence type="inferred from homology"/>
<dbReference type="PROSITE" id="PS00370">
    <property type="entry name" value="PEP_ENZYMES_PHOS_SITE"/>
    <property type="match status" value="1"/>
</dbReference>
<dbReference type="GO" id="GO:0008965">
    <property type="term" value="F:phosphoenolpyruvate-protein phosphotransferase activity"/>
    <property type="evidence" value="ECO:0007669"/>
    <property type="project" value="UniProtKB-EC"/>
</dbReference>
<dbReference type="Pfam" id="PF00391">
    <property type="entry name" value="PEP-utilizers"/>
    <property type="match status" value="1"/>
</dbReference>
<accession>A0A251X842</accession>
<feature type="domain" description="Phosphotransferase system enzyme I N-terminal" evidence="23">
    <location>
        <begin position="6"/>
        <end position="129"/>
    </location>
</feature>
<feature type="binding site" evidence="19">
    <location>
        <begin position="462"/>
        <end position="463"/>
    </location>
    <ligand>
        <name>phosphoenolpyruvate</name>
        <dbReference type="ChEBI" id="CHEBI:58702"/>
    </ligand>
</feature>
<keyword evidence="25" id="KW-1185">Reference proteome</keyword>
<dbReference type="SUPFAM" id="SSF52009">
    <property type="entry name" value="Phosphohistidine domain"/>
    <property type="match status" value="1"/>
</dbReference>
<comment type="cofactor">
    <cofactor evidence="2 17 20">
        <name>Mg(2+)</name>
        <dbReference type="ChEBI" id="CHEBI:18420"/>
    </cofactor>
</comment>
<feature type="domain" description="PEP-utilising enzyme mobile" evidence="21">
    <location>
        <begin position="162"/>
        <end position="232"/>
    </location>
</feature>
<keyword evidence="10 17" id="KW-0762">Sugar transport</keyword>
<evidence type="ECO:0000256" key="3">
    <source>
        <dbReference type="ARBA" id="ARBA00002728"/>
    </source>
</evidence>
<evidence type="ECO:0000256" key="11">
    <source>
        <dbReference type="ARBA" id="ARBA00022679"/>
    </source>
</evidence>
<keyword evidence="24" id="KW-0670">Pyruvate</keyword>